<organism evidence="2">
    <name type="scientific">mine drainage metagenome</name>
    <dbReference type="NCBI Taxonomy" id="410659"/>
    <lineage>
        <taxon>unclassified sequences</taxon>
        <taxon>metagenomes</taxon>
        <taxon>ecological metagenomes</taxon>
    </lineage>
</organism>
<dbReference type="SMART" id="SM00849">
    <property type="entry name" value="Lactamase_B"/>
    <property type="match status" value="1"/>
</dbReference>
<protein>
    <submittedName>
        <fullName evidence="2">Beta-lactamase domain protein</fullName>
    </submittedName>
</protein>
<dbReference type="EMBL" id="AUZY01002900">
    <property type="protein sequence ID" value="EQD71112.1"/>
    <property type="molecule type" value="Genomic_DNA"/>
</dbReference>
<name>T1BMX0_9ZZZZ</name>
<dbReference type="Gene3D" id="3.60.15.10">
    <property type="entry name" value="Ribonuclease Z/Hydroxyacylglutathione hydrolase-like"/>
    <property type="match status" value="1"/>
</dbReference>
<accession>T1BMX0</accession>
<dbReference type="PANTHER" id="PTHR42951:SF22">
    <property type="entry name" value="METALLO BETA-LACTAMASE SUPERFAMILY LIPOPROTEIN"/>
    <property type="match status" value="1"/>
</dbReference>
<dbReference type="InterPro" id="IPR036866">
    <property type="entry name" value="RibonucZ/Hydroxyglut_hydro"/>
</dbReference>
<gene>
    <name evidence="2" type="ORF">B1B_04632</name>
</gene>
<dbReference type="InterPro" id="IPR050855">
    <property type="entry name" value="NDM-1-like"/>
</dbReference>
<dbReference type="Pfam" id="PF00753">
    <property type="entry name" value="Lactamase_B"/>
    <property type="match status" value="1"/>
</dbReference>
<dbReference type="AlphaFoldDB" id="T1BMX0"/>
<dbReference type="InterPro" id="IPR037482">
    <property type="entry name" value="ST1585_MBL-fold"/>
</dbReference>
<reference evidence="2" key="2">
    <citation type="journal article" date="2014" name="ISME J.">
        <title>Microbial stratification in low pH oxic and suboxic macroscopic growths along an acid mine drainage.</title>
        <authorList>
            <person name="Mendez-Garcia C."/>
            <person name="Mesa V."/>
            <person name="Sprenger R.R."/>
            <person name="Richter M."/>
            <person name="Diez M.S."/>
            <person name="Solano J."/>
            <person name="Bargiela R."/>
            <person name="Golyshina O.V."/>
            <person name="Manteca A."/>
            <person name="Ramos J.L."/>
            <person name="Gallego J.R."/>
            <person name="Llorente I."/>
            <person name="Martins Dos Santos V.A."/>
            <person name="Jensen O.N."/>
            <person name="Pelaez A.I."/>
            <person name="Sanchez J."/>
            <person name="Ferrer M."/>
        </authorList>
    </citation>
    <scope>NUCLEOTIDE SEQUENCE</scope>
</reference>
<dbReference type="CDD" id="cd07726">
    <property type="entry name" value="ST1585-like_MBL-fold"/>
    <property type="match status" value="1"/>
</dbReference>
<evidence type="ECO:0000259" key="1">
    <source>
        <dbReference type="SMART" id="SM00849"/>
    </source>
</evidence>
<comment type="caution">
    <text evidence="2">The sequence shown here is derived from an EMBL/GenBank/DDBJ whole genome shotgun (WGS) entry which is preliminary data.</text>
</comment>
<evidence type="ECO:0000313" key="2">
    <source>
        <dbReference type="EMBL" id="EQD71112.1"/>
    </source>
</evidence>
<feature type="domain" description="Metallo-beta-lactamase" evidence="1">
    <location>
        <begin position="12"/>
        <end position="186"/>
    </location>
</feature>
<dbReference type="SUPFAM" id="SSF56281">
    <property type="entry name" value="Metallo-hydrolase/oxidoreductase"/>
    <property type="match status" value="1"/>
</dbReference>
<reference evidence="2" key="1">
    <citation type="submission" date="2013-08" db="EMBL/GenBank/DDBJ databases">
        <authorList>
            <person name="Mendez C."/>
            <person name="Richter M."/>
            <person name="Ferrer M."/>
            <person name="Sanchez J."/>
        </authorList>
    </citation>
    <scope>NUCLEOTIDE SEQUENCE</scope>
</reference>
<dbReference type="PANTHER" id="PTHR42951">
    <property type="entry name" value="METALLO-BETA-LACTAMASE DOMAIN-CONTAINING"/>
    <property type="match status" value="1"/>
</dbReference>
<dbReference type="InterPro" id="IPR001279">
    <property type="entry name" value="Metallo-B-lactamas"/>
</dbReference>
<sequence>MLDLGFRGSSGLIASFLLPGDDGWTLLETGPATCRAGLLRGLDAAGIDRTDVRRVAVTHIHLDHAGGLGAVLADLPRATAYAHALGVPHLIDPRRLEASARRAWGSQMDLLFGGLAPIPADRILPLTGGERWPLRSGDLEILATPGHARHHLAFVDSGLSAVFTGDAAGVRLASSWRTRPAVPPPD</sequence>
<proteinExistence type="predicted"/>
<feature type="non-terminal residue" evidence="2">
    <location>
        <position position="186"/>
    </location>
</feature>